<dbReference type="PIRSF" id="PIRSF005496">
    <property type="entry name" value="ATP_hel_hrpB"/>
    <property type="match status" value="1"/>
</dbReference>
<dbReference type="InterPro" id="IPR056329">
    <property type="entry name" value="CON_HrpB"/>
</dbReference>
<protein>
    <submittedName>
        <fullName evidence="7">ATP-dependent helicase HrpB</fullName>
        <ecNumber evidence="7">3.6.4.13</ecNumber>
    </submittedName>
</protein>
<accession>A0ABS4IR78</accession>
<dbReference type="CDD" id="cd17990">
    <property type="entry name" value="DEXHc_HrpB"/>
    <property type="match status" value="1"/>
</dbReference>
<dbReference type="PANTHER" id="PTHR43519">
    <property type="entry name" value="ATP-DEPENDENT RNA HELICASE HRPB"/>
    <property type="match status" value="1"/>
</dbReference>
<dbReference type="EMBL" id="JAGGLB010000003">
    <property type="protein sequence ID" value="MBP1990077.1"/>
    <property type="molecule type" value="Genomic_DNA"/>
</dbReference>
<dbReference type="GO" id="GO:0016787">
    <property type="term" value="F:hydrolase activity"/>
    <property type="evidence" value="ECO:0007669"/>
    <property type="project" value="UniProtKB-KW"/>
</dbReference>
<dbReference type="SMART" id="SM00490">
    <property type="entry name" value="HELICc"/>
    <property type="match status" value="1"/>
</dbReference>
<gene>
    <name evidence="7" type="ORF">J2Z66_001675</name>
</gene>
<dbReference type="SUPFAM" id="SSF52540">
    <property type="entry name" value="P-loop containing nucleoside triphosphate hydrolases"/>
    <property type="match status" value="1"/>
</dbReference>
<dbReference type="InterPro" id="IPR010225">
    <property type="entry name" value="HrpB"/>
</dbReference>
<dbReference type="NCBIfam" id="TIGR01970">
    <property type="entry name" value="DEAH_box_HrpB"/>
    <property type="match status" value="1"/>
</dbReference>
<dbReference type="Pfam" id="PF08482">
    <property type="entry name" value="HrpB_C"/>
    <property type="match status" value="1"/>
</dbReference>
<dbReference type="Pfam" id="PF00270">
    <property type="entry name" value="DEAD"/>
    <property type="match status" value="1"/>
</dbReference>
<dbReference type="InterPro" id="IPR014001">
    <property type="entry name" value="Helicase_ATP-bd"/>
</dbReference>
<dbReference type="PROSITE" id="PS51192">
    <property type="entry name" value="HELICASE_ATP_BIND_1"/>
    <property type="match status" value="1"/>
</dbReference>
<evidence type="ECO:0000313" key="8">
    <source>
        <dbReference type="Proteomes" id="UP001519287"/>
    </source>
</evidence>
<reference evidence="7 8" key="1">
    <citation type="submission" date="2021-03" db="EMBL/GenBank/DDBJ databases">
        <title>Genomic Encyclopedia of Type Strains, Phase IV (KMG-IV): sequencing the most valuable type-strain genomes for metagenomic binning, comparative biology and taxonomic classification.</title>
        <authorList>
            <person name="Goeker M."/>
        </authorList>
    </citation>
    <scope>NUCLEOTIDE SEQUENCE [LARGE SCALE GENOMIC DNA]</scope>
    <source>
        <strain evidence="7 8">DSM 26048</strain>
    </source>
</reference>
<dbReference type="InterPro" id="IPR001650">
    <property type="entry name" value="Helicase_C-like"/>
</dbReference>
<dbReference type="Gene3D" id="3.40.50.300">
    <property type="entry name" value="P-loop containing nucleotide triphosphate hydrolases"/>
    <property type="match status" value="2"/>
</dbReference>
<evidence type="ECO:0000256" key="2">
    <source>
        <dbReference type="ARBA" id="ARBA00022801"/>
    </source>
</evidence>
<sequence length="844" mass="93107">MNQHVLPIEPIIPELMKALDTNTSAVLIASPGAGKTTRVPLALLKEKWLEGRIILLLEPRRLAARAAAKYMAEQLGERVGETVGYRVRMDTRVGPGTRIEVITEGVLARLLQADPALEHVGLVIFDEFHERSLHADLGLALCHQAQHLLREDLRILVMSATMEAQPIAALLGNASVLTSEGRAFPVKTQYLTVKSQERIETTVVKTIVEALEHNEGDLLVFLPGAGEIRRVASGLSGNLMGSQAGSQVIIAQLHGGLSQGDQDQALAAAPAGKRKVVLATSIAETSLTVEGIQVVIDSGLMRVPRFSPRTGMTRLETVPVSLASADQRRGRAGRLGPGVCYRLWTEQGNRQLMPRGTPEIKDADLASLVLELAAWGVCDPSELSWLDPPPTGAYLQAQALLIQLAALNQDGTITKHGKQIAEMGLHPRLAHMILQAVPLALGNMACELAALLSERDFLRGGVPARSVDLRTRLELLHTYAAKGDHSAQQLDMEHQVDTALCRRILVEAAQWKKELGISRDTHPDHAACGLLLAFAYPDRIAQRRTTGKFLLSNGRGAVITELQPLSNTPYLVAADLDDYGLESRMYLAAPVEAADLQKYLQEIVQEESLITWDRQMQSVKARQRQRLGALILKEIPHPDPDPLDILQALFDGLREEGLQLLPWTRAATQLRERLHFMHQFSPDWPDVSEVSLIDTLAEWLGDHLYGLKNRGDLQKLNLFMILEGMLSWQQRQQLETYAPTHLTVPSGSRIPVDYSDPASPALSVRLQEMFGLADTPRIAGGKVALTLRLLSPAQRPVQVTRDLSSFWRDAYFEVKKDLKGRYPKHYWPDDPLAATPTQRAKPRV</sequence>
<organism evidence="7 8">
    <name type="scientific">Paenibacillus eucommiae</name>
    <dbReference type="NCBI Taxonomy" id="1355755"/>
    <lineage>
        <taxon>Bacteria</taxon>
        <taxon>Bacillati</taxon>
        <taxon>Bacillota</taxon>
        <taxon>Bacilli</taxon>
        <taxon>Bacillales</taxon>
        <taxon>Paenibacillaceae</taxon>
        <taxon>Paenibacillus</taxon>
    </lineage>
</organism>
<evidence type="ECO:0000259" key="6">
    <source>
        <dbReference type="PROSITE" id="PS51194"/>
    </source>
</evidence>
<evidence type="ECO:0000259" key="5">
    <source>
        <dbReference type="PROSITE" id="PS51192"/>
    </source>
</evidence>
<dbReference type="SMART" id="SM00847">
    <property type="entry name" value="HA2"/>
    <property type="match status" value="1"/>
</dbReference>
<keyword evidence="3 7" id="KW-0347">Helicase</keyword>
<comment type="caution">
    <text evidence="7">The sequence shown here is derived from an EMBL/GenBank/DDBJ whole genome shotgun (WGS) entry which is preliminary data.</text>
</comment>
<dbReference type="EC" id="3.6.4.13" evidence="7"/>
<dbReference type="InterPro" id="IPR013689">
    <property type="entry name" value="RNA_helicase_ATP-dep_HrpB_C"/>
</dbReference>
<evidence type="ECO:0000256" key="4">
    <source>
        <dbReference type="ARBA" id="ARBA00022840"/>
    </source>
</evidence>
<keyword evidence="2 7" id="KW-0378">Hydrolase</keyword>
<dbReference type="Gene3D" id="1.20.120.1080">
    <property type="match status" value="1"/>
</dbReference>
<proteinExistence type="predicted"/>
<keyword evidence="4" id="KW-0067">ATP-binding</keyword>
<evidence type="ECO:0000256" key="3">
    <source>
        <dbReference type="ARBA" id="ARBA00022806"/>
    </source>
</evidence>
<dbReference type="SMART" id="SM00487">
    <property type="entry name" value="DEXDc"/>
    <property type="match status" value="1"/>
</dbReference>
<evidence type="ECO:0000313" key="7">
    <source>
        <dbReference type="EMBL" id="MBP1990077.1"/>
    </source>
</evidence>
<dbReference type="InterPro" id="IPR049614">
    <property type="entry name" value="HrpB_DEXH"/>
</dbReference>
<feature type="domain" description="Helicase C-terminal" evidence="6">
    <location>
        <begin position="203"/>
        <end position="376"/>
    </location>
</feature>
<dbReference type="Proteomes" id="UP001519287">
    <property type="component" value="Unassembled WGS sequence"/>
</dbReference>
<dbReference type="Pfam" id="PF00271">
    <property type="entry name" value="Helicase_C"/>
    <property type="match status" value="1"/>
</dbReference>
<dbReference type="PANTHER" id="PTHR43519:SF1">
    <property type="entry name" value="ATP-DEPENDENT RNA HELICASE HRPB"/>
    <property type="match status" value="1"/>
</dbReference>
<dbReference type="CDD" id="cd18791">
    <property type="entry name" value="SF2_C_RHA"/>
    <property type="match status" value="1"/>
</dbReference>
<keyword evidence="8" id="KW-1185">Reference proteome</keyword>
<dbReference type="PROSITE" id="PS51194">
    <property type="entry name" value="HELICASE_CTER"/>
    <property type="match status" value="1"/>
</dbReference>
<dbReference type="GO" id="GO:0003724">
    <property type="term" value="F:RNA helicase activity"/>
    <property type="evidence" value="ECO:0007669"/>
    <property type="project" value="UniProtKB-EC"/>
</dbReference>
<dbReference type="InterPro" id="IPR007502">
    <property type="entry name" value="Helicase-assoc_dom"/>
</dbReference>
<evidence type="ECO:0000256" key="1">
    <source>
        <dbReference type="ARBA" id="ARBA00022741"/>
    </source>
</evidence>
<feature type="domain" description="Helicase ATP-binding" evidence="5">
    <location>
        <begin position="16"/>
        <end position="180"/>
    </location>
</feature>
<dbReference type="RefSeq" id="WP_209970830.1">
    <property type="nucleotide sequence ID" value="NZ_JAGGLB010000003.1"/>
</dbReference>
<dbReference type="InterPro" id="IPR011545">
    <property type="entry name" value="DEAD/DEAH_box_helicase_dom"/>
</dbReference>
<dbReference type="Pfam" id="PF24473">
    <property type="entry name" value="CON_HrpB"/>
    <property type="match status" value="1"/>
</dbReference>
<name>A0ABS4IR78_9BACL</name>
<dbReference type="InterPro" id="IPR027417">
    <property type="entry name" value="P-loop_NTPase"/>
</dbReference>
<keyword evidence="1" id="KW-0547">Nucleotide-binding</keyword>